<feature type="transmembrane region" description="Helical" evidence="1">
    <location>
        <begin position="107"/>
        <end position="127"/>
    </location>
</feature>
<keyword evidence="1" id="KW-1133">Transmembrane helix</keyword>
<dbReference type="OrthoDB" id="2456775at2"/>
<accession>A0A162TJC9</accession>
<protein>
    <recommendedName>
        <fullName evidence="4">TrbL/VirB6 plasmid conjugal transfer protein</fullName>
    </recommendedName>
</protein>
<feature type="transmembrane region" description="Helical" evidence="1">
    <location>
        <begin position="270"/>
        <end position="290"/>
    </location>
</feature>
<keyword evidence="1" id="KW-0472">Membrane</keyword>
<dbReference type="RefSeq" id="WP_066622396.1">
    <property type="nucleotide sequence ID" value="NZ_FQXL01000021.1"/>
</dbReference>
<dbReference type="EMBL" id="LWAE01000002">
    <property type="protein sequence ID" value="KZL92720.1"/>
    <property type="molecule type" value="Genomic_DNA"/>
</dbReference>
<dbReference type="Proteomes" id="UP000076603">
    <property type="component" value="Unassembled WGS sequence"/>
</dbReference>
<feature type="transmembrane region" description="Helical" evidence="1">
    <location>
        <begin position="232"/>
        <end position="250"/>
    </location>
</feature>
<feature type="transmembrane region" description="Helical" evidence="1">
    <location>
        <begin position="20"/>
        <end position="40"/>
    </location>
</feature>
<feature type="transmembrane region" description="Helical" evidence="1">
    <location>
        <begin position="302"/>
        <end position="322"/>
    </location>
</feature>
<evidence type="ECO:0000256" key="1">
    <source>
        <dbReference type="SAM" id="Phobius"/>
    </source>
</evidence>
<proteinExistence type="predicted"/>
<gene>
    <name evidence="2" type="ORF">CLMAG_25340</name>
</gene>
<evidence type="ECO:0000313" key="2">
    <source>
        <dbReference type="EMBL" id="KZL92720.1"/>
    </source>
</evidence>
<organism evidence="2 3">
    <name type="scientific">Clostridium magnum DSM 2767</name>
    <dbReference type="NCBI Taxonomy" id="1121326"/>
    <lineage>
        <taxon>Bacteria</taxon>
        <taxon>Bacillati</taxon>
        <taxon>Bacillota</taxon>
        <taxon>Clostridia</taxon>
        <taxon>Eubacteriales</taxon>
        <taxon>Clostridiaceae</taxon>
        <taxon>Clostridium</taxon>
    </lineage>
</organism>
<feature type="transmembrane region" description="Helical" evidence="1">
    <location>
        <begin position="207"/>
        <end position="225"/>
    </location>
</feature>
<keyword evidence="3" id="KW-1185">Reference proteome</keyword>
<dbReference type="STRING" id="1121326.CLMAG_25340"/>
<keyword evidence="1" id="KW-0812">Transmembrane</keyword>
<dbReference type="PATRIC" id="fig|1121326.3.peg.2536"/>
<evidence type="ECO:0008006" key="4">
    <source>
        <dbReference type="Google" id="ProtNLM"/>
    </source>
</evidence>
<reference evidence="2 3" key="1">
    <citation type="submission" date="2016-04" db="EMBL/GenBank/DDBJ databases">
        <title>Genome sequence of Clostridium magnum DSM 2767.</title>
        <authorList>
            <person name="Poehlein A."/>
            <person name="Uhlig R."/>
            <person name="Fischer R."/>
            <person name="Bahl H."/>
            <person name="Daniel R."/>
        </authorList>
    </citation>
    <scope>NUCLEOTIDE SEQUENCE [LARGE SCALE GENOMIC DNA]</scope>
    <source>
        <strain evidence="2 3">DSM 2767</strain>
    </source>
</reference>
<sequence length="816" mass="89616">MKQFAKYLLDKYKKINKKQFVITFGLALLITVVFSPHALASADKPNIGERILAGMVNAMAEGLNAIVSGLGTIDKLLFNVGNEKTMGLTLLANDKLSTYIFRVYQDILSLAALAFVPMGLVIGVDFVRSQDNAQHKAILKEKLLRFVLTFILLTSMPVIMDMLFTVNNELVKLFNAMGQTVLQGSGVEIKKGFLVEAFQKKALDGSLLDACIYMMTVVLNGWLVFYYMIRDLTISFLFLLFPIIAIFYPFQKGKVVGWFKEMCSNIYSQVIQAGIMAIILGMCATMSDFGKVDQPTTMYQSLFALVAFASIIPMTSVLKRMVGLEGNVGAASSMAGVGALMGAMALAKGATTSIKQGVGNIREGRAELKDLNAQEQMLKNNVSTESSVDNKELSPIHAQPQLNMEQIQSKRAEARRKITQGAVNLGGSAWVGSTWGIGGSVLGGKGAAAGVAAGVMAGGYVGDKAGKKAYDVGANLKEKGQDIAFGVGVRPDLNGITEGNEQIFKGGLAHSIATGNFKEDFGNSISTIKGNLSNMKENVNGNYIKTKTLKDLQGIRTKEDKELIANRYAGVDNEIFDKDPEFQKQEQVAMATKKRYERLGQHDKAFRAYAKHTPTRNSPEELEKIEGLMMYRDKDMSVAYTQKEVEVDVNGKKEKQIQREVHWTGTGDPSIVYPQVQPITFNDGSTDLTSDRIREIYDVSQSYADSVVPITENSSKEDKALNSQMQKQYYNQAIKSEQERIVKVRVELGSNRAYIPTAPETYKPIPNANRAPLEESASKVEELDFISQKLMEQASRLASVHGEKVQDPNVYVTGNI</sequence>
<dbReference type="AlphaFoldDB" id="A0A162TJC9"/>
<comment type="caution">
    <text evidence="2">The sequence shown here is derived from an EMBL/GenBank/DDBJ whole genome shotgun (WGS) entry which is preliminary data.</text>
</comment>
<feature type="transmembrane region" description="Helical" evidence="1">
    <location>
        <begin position="143"/>
        <end position="164"/>
    </location>
</feature>
<name>A0A162TJC9_9CLOT</name>
<evidence type="ECO:0000313" key="3">
    <source>
        <dbReference type="Proteomes" id="UP000076603"/>
    </source>
</evidence>